<gene>
    <name evidence="6" type="ORF">BAMA_00590</name>
</gene>
<name>A0A073KG61_9BACI</name>
<evidence type="ECO:0000256" key="1">
    <source>
        <dbReference type="ARBA" id="ARBA00013258"/>
    </source>
</evidence>
<evidence type="ECO:0000256" key="3">
    <source>
        <dbReference type="ARBA" id="ARBA00023315"/>
    </source>
</evidence>
<reference evidence="6 7" key="1">
    <citation type="submission" date="2014-06" db="EMBL/GenBank/DDBJ databases">
        <title>Draft genome sequence of Bacillus manliponensis JCM 15802 (MCCC 1A00708).</title>
        <authorList>
            <person name="Lai Q."/>
            <person name="Liu Y."/>
            <person name="Shao Z."/>
        </authorList>
    </citation>
    <scope>NUCLEOTIDE SEQUENCE [LARGE SCALE GENOMIC DNA]</scope>
    <source>
        <strain evidence="6 7">JCM 15802</strain>
    </source>
</reference>
<dbReference type="InterPro" id="IPR050858">
    <property type="entry name" value="Mal-CoA-ACP_Trans/PKS_FabD"/>
</dbReference>
<dbReference type="GO" id="GO:0006633">
    <property type="term" value="P:fatty acid biosynthetic process"/>
    <property type="evidence" value="ECO:0007669"/>
    <property type="project" value="TreeGrafter"/>
</dbReference>
<dbReference type="RefSeq" id="WP_034634999.1">
    <property type="nucleotide sequence ID" value="NZ_CBCSJC010000002.1"/>
</dbReference>
<dbReference type="InterPro" id="IPR001227">
    <property type="entry name" value="Ac_transferase_dom_sf"/>
</dbReference>
<protein>
    <recommendedName>
        <fullName evidence="1">[acyl-carrier-protein] S-malonyltransferase</fullName>
        <ecNumber evidence="1">2.3.1.39</ecNumber>
    </recommendedName>
</protein>
<dbReference type="PANTHER" id="PTHR42681:SF1">
    <property type="entry name" value="MALONYL-COA-ACYL CARRIER PROTEIN TRANSACYLASE, MITOCHONDRIAL"/>
    <property type="match status" value="1"/>
</dbReference>
<organism evidence="6 7">
    <name type="scientific">Bacillus manliponensis</name>
    <dbReference type="NCBI Taxonomy" id="574376"/>
    <lineage>
        <taxon>Bacteria</taxon>
        <taxon>Bacillati</taxon>
        <taxon>Bacillota</taxon>
        <taxon>Bacilli</taxon>
        <taxon>Bacillales</taxon>
        <taxon>Bacillaceae</taxon>
        <taxon>Bacillus</taxon>
        <taxon>Bacillus cereus group</taxon>
    </lineage>
</organism>
<dbReference type="Proteomes" id="UP000027822">
    <property type="component" value="Unassembled WGS sequence"/>
</dbReference>
<evidence type="ECO:0000313" key="6">
    <source>
        <dbReference type="EMBL" id="KEK21303.1"/>
    </source>
</evidence>
<evidence type="ECO:0000259" key="5">
    <source>
        <dbReference type="SMART" id="SM00827"/>
    </source>
</evidence>
<comment type="caution">
    <text evidence="6">The sequence shown here is derived from an EMBL/GenBank/DDBJ whole genome shotgun (WGS) entry which is preliminary data.</text>
</comment>
<dbReference type="SMART" id="SM00827">
    <property type="entry name" value="PKS_AT"/>
    <property type="match status" value="1"/>
</dbReference>
<accession>A0A073KG61</accession>
<keyword evidence="3" id="KW-0012">Acyltransferase</keyword>
<dbReference type="InterPro" id="IPR014043">
    <property type="entry name" value="Acyl_transferase_dom"/>
</dbReference>
<dbReference type="AlphaFoldDB" id="A0A073KG61"/>
<dbReference type="SUPFAM" id="SSF52151">
    <property type="entry name" value="FabD/lysophospholipase-like"/>
    <property type="match status" value="1"/>
</dbReference>
<dbReference type="PANTHER" id="PTHR42681">
    <property type="entry name" value="MALONYL-COA-ACYL CARRIER PROTEIN TRANSACYLASE, MITOCHONDRIAL"/>
    <property type="match status" value="1"/>
</dbReference>
<dbReference type="eggNOG" id="COG0331">
    <property type="taxonomic scope" value="Bacteria"/>
</dbReference>
<evidence type="ECO:0000313" key="7">
    <source>
        <dbReference type="Proteomes" id="UP000027822"/>
    </source>
</evidence>
<evidence type="ECO:0000256" key="4">
    <source>
        <dbReference type="ARBA" id="ARBA00048462"/>
    </source>
</evidence>
<evidence type="ECO:0000256" key="2">
    <source>
        <dbReference type="ARBA" id="ARBA00022679"/>
    </source>
</evidence>
<dbReference type="OrthoDB" id="2829092at2"/>
<dbReference type="EC" id="2.3.1.39" evidence="1"/>
<dbReference type="Gene3D" id="3.30.70.250">
    <property type="entry name" value="Malonyl-CoA ACP transacylase, ACP-binding"/>
    <property type="match status" value="1"/>
</dbReference>
<feature type="domain" description="Malonyl-CoA:ACP transacylase (MAT)" evidence="5">
    <location>
        <begin position="17"/>
        <end position="278"/>
    </location>
</feature>
<sequence length="314" mass="35555">MKSALLFPPLMTLKKGSFRELYDHIPHVQRKFEEASNIIGIDLAEQFFSDNEKIVNTGIIARPSIVTIATALYELLREKLGKVDYFLGPSLGQVTAFHCSGCLDFKDTLNMVRVMCDLEAAEFQNKSYSVYFFYNIDTEIMELSIDKLSKKGYILEPCMHATSNQMIVNGDFESLEKLNEEVQGYGALAVKIPYGPPGHCSLLESVKKEFDKSFMTNVHVKKPLTPLISNVDAKEIIHVSKVAHDLVEQYTNSVQWYQSLKELSKKGVQKLFVLGPGNFVYKSLEFTDIEFEIVPLVTLADVQEMLGILQMKEE</sequence>
<dbReference type="GO" id="GO:0004314">
    <property type="term" value="F:[acyl-carrier-protein] S-malonyltransferase activity"/>
    <property type="evidence" value="ECO:0007669"/>
    <property type="project" value="UniProtKB-EC"/>
</dbReference>
<comment type="catalytic activity">
    <reaction evidence="4">
        <text>holo-[ACP] + malonyl-CoA = malonyl-[ACP] + CoA</text>
        <dbReference type="Rhea" id="RHEA:41792"/>
        <dbReference type="Rhea" id="RHEA-COMP:9623"/>
        <dbReference type="Rhea" id="RHEA-COMP:9685"/>
        <dbReference type="ChEBI" id="CHEBI:57287"/>
        <dbReference type="ChEBI" id="CHEBI:57384"/>
        <dbReference type="ChEBI" id="CHEBI:64479"/>
        <dbReference type="ChEBI" id="CHEBI:78449"/>
        <dbReference type="EC" id="2.3.1.39"/>
    </reaction>
</comment>
<proteinExistence type="predicted"/>
<dbReference type="STRING" id="574376.BAMA_00590"/>
<dbReference type="InterPro" id="IPR016035">
    <property type="entry name" value="Acyl_Trfase/lysoPLipase"/>
</dbReference>
<dbReference type="Gene3D" id="3.40.366.10">
    <property type="entry name" value="Malonyl-Coenzyme A Acyl Carrier Protein, domain 2"/>
    <property type="match status" value="1"/>
</dbReference>
<dbReference type="EMBL" id="JOTN01000001">
    <property type="protein sequence ID" value="KEK21303.1"/>
    <property type="molecule type" value="Genomic_DNA"/>
</dbReference>
<keyword evidence="7" id="KW-1185">Reference proteome</keyword>
<keyword evidence="2" id="KW-0808">Transferase</keyword>